<dbReference type="SMART" id="SM00398">
    <property type="entry name" value="HMG"/>
    <property type="match status" value="1"/>
</dbReference>
<gene>
    <name evidence="15" type="primary">SOX6</name>
</gene>
<evidence type="ECO:0000256" key="6">
    <source>
        <dbReference type="ARBA" id="ARBA00023125"/>
    </source>
</evidence>
<keyword evidence="2" id="KW-0217">Developmental protein</keyword>
<reference evidence="15" key="1">
    <citation type="submission" date="2025-08" db="UniProtKB">
        <authorList>
            <consortium name="RefSeq"/>
        </authorList>
    </citation>
    <scope>IDENTIFICATION</scope>
    <source>
        <tissue evidence="15">Blood</tissue>
    </source>
</reference>
<evidence type="ECO:0000256" key="2">
    <source>
        <dbReference type="ARBA" id="ARBA00022473"/>
    </source>
</evidence>
<evidence type="ECO:0000256" key="12">
    <source>
        <dbReference type="SAM" id="MobiDB-lite"/>
    </source>
</evidence>
<evidence type="ECO:0000256" key="9">
    <source>
        <dbReference type="ARBA" id="ARBA00023242"/>
    </source>
</evidence>
<evidence type="ECO:0000256" key="4">
    <source>
        <dbReference type="ARBA" id="ARBA00022782"/>
    </source>
</evidence>
<name>A0ABM4TI47_BOSIN</name>
<accession>A0ABM4TI47</accession>
<comment type="subcellular location">
    <subcellularLocation>
        <location evidence="1">Nucleus</location>
    </subcellularLocation>
</comment>
<evidence type="ECO:0000256" key="3">
    <source>
        <dbReference type="ARBA" id="ARBA00022499"/>
    </source>
</evidence>
<evidence type="ECO:0000256" key="10">
    <source>
        <dbReference type="PROSITE-ProRule" id="PRU00267"/>
    </source>
</evidence>
<feature type="compositionally biased region" description="Acidic residues" evidence="12">
    <location>
        <begin position="779"/>
        <end position="792"/>
    </location>
</feature>
<keyword evidence="9 10" id="KW-0539">Nucleus</keyword>
<evidence type="ECO:0000256" key="5">
    <source>
        <dbReference type="ARBA" id="ARBA00023015"/>
    </source>
</evidence>
<feature type="DNA-binding region" description="HMG box" evidence="10">
    <location>
        <begin position="604"/>
        <end position="672"/>
    </location>
</feature>
<dbReference type="CDD" id="cd22042">
    <property type="entry name" value="HMG-box_EGL13-like"/>
    <property type="match status" value="1"/>
</dbReference>
<keyword evidence="14" id="KW-1185">Reference proteome</keyword>
<evidence type="ECO:0000256" key="8">
    <source>
        <dbReference type="ARBA" id="ARBA00023163"/>
    </source>
</evidence>
<keyword evidence="11" id="KW-0175">Coiled coil</keyword>
<feature type="coiled-coil region" evidence="11">
    <location>
        <begin position="214"/>
        <end position="287"/>
    </location>
</feature>
<feature type="region of interest" description="Disordered" evidence="12">
    <location>
        <begin position="553"/>
        <end position="582"/>
    </location>
</feature>
<dbReference type="PANTHER" id="PTHR45789">
    <property type="entry name" value="FI18025P1"/>
    <property type="match status" value="1"/>
</dbReference>
<feature type="compositionally biased region" description="Low complexity" evidence="12">
    <location>
        <begin position="451"/>
        <end position="468"/>
    </location>
</feature>
<dbReference type="Proteomes" id="UP001652663">
    <property type="component" value="Chromosome 15"/>
</dbReference>
<evidence type="ECO:0000313" key="15">
    <source>
        <dbReference type="RefSeq" id="XP_070659725.1"/>
    </source>
</evidence>
<feature type="domain" description="HMG box" evidence="13">
    <location>
        <begin position="604"/>
        <end position="672"/>
    </location>
</feature>
<dbReference type="Gene3D" id="1.10.30.10">
    <property type="entry name" value="High mobility group box domain"/>
    <property type="match status" value="1"/>
</dbReference>
<feature type="region of interest" description="Disordered" evidence="12">
    <location>
        <begin position="736"/>
        <end position="811"/>
    </location>
</feature>
<dbReference type="RefSeq" id="XP_070659725.1">
    <property type="nucleotide sequence ID" value="XM_070803624.1"/>
</dbReference>
<keyword evidence="8" id="KW-0804">Transcription</keyword>
<keyword evidence="3" id="KW-1017">Isopeptide bond</keyword>
<keyword evidence="6 10" id="KW-0238">DNA-binding</keyword>
<proteinExistence type="predicted"/>
<dbReference type="Pfam" id="PF00505">
    <property type="entry name" value="HMG_box"/>
    <property type="match status" value="1"/>
</dbReference>
<protein>
    <submittedName>
        <fullName evidence="15">Transcription factor SOX-6 isoform X17</fullName>
    </submittedName>
</protein>
<feature type="compositionally biased region" description="Polar residues" evidence="12">
    <location>
        <begin position="428"/>
        <end position="450"/>
    </location>
</feature>
<dbReference type="InterPro" id="IPR009071">
    <property type="entry name" value="HMG_box_dom"/>
</dbReference>
<evidence type="ECO:0000259" key="13">
    <source>
        <dbReference type="PROSITE" id="PS50118"/>
    </source>
</evidence>
<dbReference type="InterPro" id="IPR036910">
    <property type="entry name" value="HMG_box_dom_sf"/>
</dbReference>
<dbReference type="InterPro" id="IPR051356">
    <property type="entry name" value="SOX/SOX-like_TF"/>
</dbReference>
<evidence type="ECO:0000256" key="7">
    <source>
        <dbReference type="ARBA" id="ARBA00023159"/>
    </source>
</evidence>
<feature type="compositionally biased region" description="Polar residues" evidence="12">
    <location>
        <begin position="736"/>
        <end position="764"/>
    </location>
</feature>
<dbReference type="GeneID" id="109569286"/>
<dbReference type="SUPFAM" id="SSF47095">
    <property type="entry name" value="HMG-box"/>
    <property type="match status" value="1"/>
</dbReference>
<organism evidence="14 15">
    <name type="scientific">Bos indicus</name>
    <name type="common">Zebu</name>
    <dbReference type="NCBI Taxonomy" id="9915"/>
    <lineage>
        <taxon>Eukaryota</taxon>
        <taxon>Metazoa</taxon>
        <taxon>Chordata</taxon>
        <taxon>Craniata</taxon>
        <taxon>Vertebrata</taxon>
        <taxon>Euteleostomi</taxon>
        <taxon>Mammalia</taxon>
        <taxon>Eutheria</taxon>
        <taxon>Laurasiatheria</taxon>
        <taxon>Artiodactyla</taxon>
        <taxon>Ruminantia</taxon>
        <taxon>Pecora</taxon>
        <taxon>Bovidae</taxon>
        <taxon>Bovinae</taxon>
        <taxon>Bos</taxon>
    </lineage>
</organism>
<dbReference type="PANTHER" id="PTHR45789:SF1">
    <property type="entry name" value="TRANSCRIPTION FACTOR SOX-6"/>
    <property type="match status" value="1"/>
</dbReference>
<evidence type="ECO:0000256" key="11">
    <source>
        <dbReference type="SAM" id="Coils"/>
    </source>
</evidence>
<evidence type="ECO:0000256" key="1">
    <source>
        <dbReference type="ARBA" id="ARBA00004123"/>
    </source>
</evidence>
<dbReference type="PROSITE" id="PS50118">
    <property type="entry name" value="HMG_BOX_2"/>
    <property type="match status" value="1"/>
</dbReference>
<sequence>MYLFFSELICICLHVRRQKTWADMYSTDTRMSSKQATSPFACTADGEEAMTQDLTSREKEEGSDQHVASHLPLHPIMHNKPHSEELPTLVNTIQQDADWDSVLSSQQRMESENNKLCSLYSFRNTSTSPHKPDEGSRDREIMTSVTFGTPERRKGSLADVVDTLKQKKLEEMTRTEQEDSSCMEKLLSKDWKEKMERLNTSELLGEIKGTPESLAEKERQLSTMITQLISLREQLLAAHDEQKKLAASQIEKQRQQMDLARQQQEQIARQQQQLLQQQHKINLLQQQIQVQGHMPPLMIPIFPHDQRTLAAAAAAQQGFLFPPGITYKPGDNYPVQFIPSTMAAAAASGLSPLQLQQLYAAQLASMQVSPGAKMPSTPQPPNAAGAVSPTGIKNEKRGTSPVTQVKDEAAAQPLNLSSRPKTVEPVKSPTSPTQSLFPASKTSPVNLPNKSSIPSPIGGSLGRGSSLGKWKSQHQEETYELDILSSLNSPALFGDQDTVMKAIQEARKMREQIQREQQQQQPHGVDGKLSTLNNMGLNNCRNEKERTRFENLGPQLTGKSSEDGKLGPGVIDLTRPEDAEGGATVAEARVYRDARGRASSEPHIKRPMNAFMVWAKDERRKILQAFPDMHNSNISKILGSRWKSMSNQEKQPYYEEQARLSKIHLEKYPNYKYKPRPKRTCIVDGKKLRIGEYKQLMRSRRQEMRQFFTVGQQPQIPITTGTGVVYPGAITMATTTPSPQMTSDCSSTSASPEPSLPVIQSSYGMKTDGGSLAGNEMINGEDEMEMYDDYEDDPKSDYSSENEAPEAVSAN</sequence>
<keyword evidence="4" id="KW-0221">Differentiation</keyword>
<evidence type="ECO:0000313" key="14">
    <source>
        <dbReference type="Proteomes" id="UP001652663"/>
    </source>
</evidence>
<keyword evidence="5" id="KW-0805">Transcription regulation</keyword>
<feature type="region of interest" description="Disordered" evidence="12">
    <location>
        <begin position="370"/>
        <end position="473"/>
    </location>
</feature>
<keyword evidence="7" id="KW-0010">Activator</keyword>